<accession>A0ABV0EI25</accession>
<dbReference type="SMART" id="SM00671">
    <property type="entry name" value="SEL1"/>
    <property type="match status" value="4"/>
</dbReference>
<dbReference type="SUPFAM" id="SSF81901">
    <property type="entry name" value="HCP-like"/>
    <property type="match status" value="1"/>
</dbReference>
<reference evidence="2 3" key="1">
    <citation type="submission" date="2024-02" db="EMBL/GenBank/DDBJ databases">
        <title>New thermophilic sulfur-oxidizing bacteria from a hot springs of the Uzon caldera (Kamchatka, Russia).</title>
        <authorList>
            <person name="Dukat A.M."/>
            <person name="Elcheninov A.G."/>
            <person name="Frolov E.N."/>
        </authorList>
    </citation>
    <scope>NUCLEOTIDE SEQUENCE [LARGE SCALE GENOMIC DNA]</scope>
    <source>
        <strain evidence="2 3">AK1</strain>
    </source>
</reference>
<protein>
    <submittedName>
        <fullName evidence="2">Tetratricopeptide repeat protein</fullName>
    </submittedName>
</protein>
<feature type="chain" id="PRO_5046946555" evidence="1">
    <location>
        <begin position="27"/>
        <end position="338"/>
    </location>
</feature>
<dbReference type="InterPro" id="IPR006597">
    <property type="entry name" value="Sel1-like"/>
</dbReference>
<dbReference type="Pfam" id="PF08238">
    <property type="entry name" value="Sel1"/>
    <property type="match status" value="4"/>
</dbReference>
<evidence type="ECO:0000313" key="2">
    <source>
        <dbReference type="EMBL" id="MEO1767353.1"/>
    </source>
</evidence>
<comment type="caution">
    <text evidence="2">The sequence shown here is derived from an EMBL/GenBank/DDBJ whole genome shotgun (WGS) entry which is preliminary data.</text>
</comment>
<sequence length="338" mass="37093">MWRTSRRVVAALCVVALGLTRAQAHGDDLEQGQAAYRAGDYAQAFVMLAPLAEQGVHEAEYVLGEMYRKGAGVVADRAEAVGWLTRAASAGYVPAQIALGELLQAAGDGQDLEGALAWLKRAAEHGEADACFRLGLHYIRVAAHRDFAEAAQWMRRAALKGHAEAQYFLARLLLDGRGVEADEAQARSWFEQAARQGHGRAQRFLVVLARPDTPDRALELRELRRHLAAGTVRLSGVSTDPSYGTREKPIRAGRDYGAQWAYLNALRGPRGEVVHYRSLGPCCFFNHPDAPRGKAFLDRYEVQYRGGAPAILYFTLFSDEVRLEAPAGFDVAPFTADE</sequence>
<evidence type="ECO:0000256" key="1">
    <source>
        <dbReference type="SAM" id="SignalP"/>
    </source>
</evidence>
<dbReference type="InterPro" id="IPR011990">
    <property type="entry name" value="TPR-like_helical_dom_sf"/>
</dbReference>
<keyword evidence="3" id="KW-1185">Reference proteome</keyword>
<name>A0ABV0EI25_9BURK</name>
<dbReference type="PANTHER" id="PTHR11102">
    <property type="entry name" value="SEL-1-LIKE PROTEIN"/>
    <property type="match status" value="1"/>
</dbReference>
<keyword evidence="1" id="KW-0732">Signal</keyword>
<evidence type="ECO:0000313" key="3">
    <source>
        <dbReference type="Proteomes" id="UP001482231"/>
    </source>
</evidence>
<dbReference type="EMBL" id="JBAJEX010000006">
    <property type="protein sequence ID" value="MEO1767353.1"/>
    <property type="molecule type" value="Genomic_DNA"/>
</dbReference>
<dbReference type="Proteomes" id="UP001482231">
    <property type="component" value="Unassembled WGS sequence"/>
</dbReference>
<dbReference type="InterPro" id="IPR050767">
    <property type="entry name" value="Sel1_AlgK"/>
</dbReference>
<feature type="signal peptide" evidence="1">
    <location>
        <begin position="1"/>
        <end position="26"/>
    </location>
</feature>
<proteinExistence type="predicted"/>
<dbReference type="PANTHER" id="PTHR11102:SF160">
    <property type="entry name" value="ERAD-ASSOCIATED E3 UBIQUITIN-PROTEIN LIGASE COMPONENT HRD3"/>
    <property type="match status" value="1"/>
</dbReference>
<gene>
    <name evidence="2" type="ORF">V6E02_09025</name>
</gene>
<dbReference type="Gene3D" id="1.25.40.10">
    <property type="entry name" value="Tetratricopeptide repeat domain"/>
    <property type="match status" value="1"/>
</dbReference>
<dbReference type="RefSeq" id="WP_347308461.1">
    <property type="nucleotide sequence ID" value="NZ_JBAJEX010000006.1"/>
</dbReference>
<organism evidence="2 3">
    <name type="scientific">Thiobacter aerophilum</name>
    <dbReference type="NCBI Taxonomy" id="3121275"/>
    <lineage>
        <taxon>Bacteria</taxon>
        <taxon>Pseudomonadati</taxon>
        <taxon>Pseudomonadota</taxon>
        <taxon>Betaproteobacteria</taxon>
        <taxon>Burkholderiales</taxon>
        <taxon>Thiobacteraceae</taxon>
        <taxon>Thiobacter</taxon>
    </lineage>
</organism>